<feature type="transmembrane region" description="Helical" evidence="1">
    <location>
        <begin position="36"/>
        <end position="56"/>
    </location>
</feature>
<evidence type="ECO:0000313" key="3">
    <source>
        <dbReference type="Proteomes" id="UP001589854"/>
    </source>
</evidence>
<keyword evidence="1" id="KW-1133">Transmembrane helix</keyword>
<feature type="transmembrane region" description="Helical" evidence="1">
    <location>
        <begin position="7"/>
        <end position="30"/>
    </location>
</feature>
<proteinExistence type="predicted"/>
<keyword evidence="1" id="KW-0812">Transmembrane</keyword>
<gene>
    <name evidence="2" type="ORF">ACFFIX_03800</name>
</gene>
<dbReference type="RefSeq" id="WP_378930696.1">
    <property type="nucleotide sequence ID" value="NZ_JBHLVO010000002.1"/>
</dbReference>
<sequence>MTNYSRFFLLLSLFIILFNGSSLGYIIYQFRLGETFGIILFHITCLFGALCASIANEKNDTPTFYEKFFYYTNLVVFFLPYYYLFISEVVLSNL</sequence>
<evidence type="ECO:0000313" key="2">
    <source>
        <dbReference type="EMBL" id="MFC0270578.1"/>
    </source>
</evidence>
<organism evidence="2 3">
    <name type="scientific">Metabacillus herbersteinensis</name>
    <dbReference type="NCBI Taxonomy" id="283816"/>
    <lineage>
        <taxon>Bacteria</taxon>
        <taxon>Bacillati</taxon>
        <taxon>Bacillota</taxon>
        <taxon>Bacilli</taxon>
        <taxon>Bacillales</taxon>
        <taxon>Bacillaceae</taxon>
        <taxon>Metabacillus</taxon>
    </lineage>
</organism>
<name>A0ABV6GA66_9BACI</name>
<dbReference type="EMBL" id="JBHLVO010000002">
    <property type="protein sequence ID" value="MFC0270578.1"/>
    <property type="molecule type" value="Genomic_DNA"/>
</dbReference>
<protein>
    <submittedName>
        <fullName evidence="2">Uncharacterized protein</fullName>
    </submittedName>
</protein>
<comment type="caution">
    <text evidence="2">The sequence shown here is derived from an EMBL/GenBank/DDBJ whole genome shotgun (WGS) entry which is preliminary data.</text>
</comment>
<keyword evidence="1" id="KW-0472">Membrane</keyword>
<evidence type="ECO:0000256" key="1">
    <source>
        <dbReference type="SAM" id="Phobius"/>
    </source>
</evidence>
<reference evidence="2 3" key="1">
    <citation type="submission" date="2024-09" db="EMBL/GenBank/DDBJ databases">
        <authorList>
            <person name="Sun Q."/>
            <person name="Mori K."/>
        </authorList>
    </citation>
    <scope>NUCLEOTIDE SEQUENCE [LARGE SCALE GENOMIC DNA]</scope>
    <source>
        <strain evidence="2 3">CCM 7228</strain>
    </source>
</reference>
<keyword evidence="3" id="KW-1185">Reference proteome</keyword>
<feature type="transmembrane region" description="Helical" evidence="1">
    <location>
        <begin position="68"/>
        <end position="86"/>
    </location>
</feature>
<accession>A0ABV6GA66</accession>
<dbReference type="Proteomes" id="UP001589854">
    <property type="component" value="Unassembled WGS sequence"/>
</dbReference>